<evidence type="ECO:0000259" key="1">
    <source>
        <dbReference type="Pfam" id="PF00535"/>
    </source>
</evidence>
<dbReference type="InterPro" id="IPR001173">
    <property type="entry name" value="Glyco_trans_2-like"/>
</dbReference>
<dbReference type="PANTHER" id="PTHR43685">
    <property type="entry name" value="GLYCOSYLTRANSFERASE"/>
    <property type="match status" value="1"/>
</dbReference>
<dbReference type="InterPro" id="IPR023981">
    <property type="entry name" value="MftF"/>
</dbReference>
<dbReference type="Pfam" id="PF00535">
    <property type="entry name" value="Glycos_transf_2"/>
    <property type="match status" value="1"/>
</dbReference>
<dbReference type="EMBL" id="SDPQ02000004">
    <property type="protein sequence ID" value="KAA1394215.1"/>
    <property type="molecule type" value="Genomic_DNA"/>
</dbReference>
<dbReference type="GO" id="GO:0016740">
    <property type="term" value="F:transferase activity"/>
    <property type="evidence" value="ECO:0007669"/>
    <property type="project" value="UniProtKB-KW"/>
</dbReference>
<feature type="domain" description="Glycosyltransferase 2-like" evidence="1">
    <location>
        <begin position="85"/>
        <end position="205"/>
    </location>
</feature>
<dbReference type="Gene3D" id="3.90.550.10">
    <property type="entry name" value="Spore Coat Polysaccharide Biosynthesis Protein SpsA, Chain A"/>
    <property type="match status" value="1"/>
</dbReference>
<dbReference type="InterPro" id="IPR029044">
    <property type="entry name" value="Nucleotide-diphossugar_trans"/>
</dbReference>
<reference evidence="2" key="1">
    <citation type="submission" date="2019-09" db="EMBL/GenBank/DDBJ databases">
        <authorList>
            <person name="Li J."/>
        </authorList>
    </citation>
    <scope>NUCLEOTIDE SEQUENCE [LARGE SCALE GENOMIC DNA]</scope>
    <source>
        <strain evidence="2">JCM 14732</strain>
    </source>
</reference>
<name>A0A5M4F8S0_9ACTN</name>
<gene>
    <name evidence="2" type="primary">mftF</name>
    <name evidence="2" type="ORF">ESP70_018605</name>
</gene>
<keyword evidence="3" id="KW-1185">Reference proteome</keyword>
<dbReference type="Proteomes" id="UP000380867">
    <property type="component" value="Unassembled WGS sequence"/>
</dbReference>
<proteinExistence type="predicted"/>
<dbReference type="PANTHER" id="PTHR43685:SF2">
    <property type="entry name" value="GLYCOSYLTRANSFERASE 2-LIKE DOMAIN-CONTAINING PROTEIN"/>
    <property type="match status" value="1"/>
</dbReference>
<dbReference type="OrthoDB" id="5243838at2"/>
<organism evidence="2 3">
    <name type="scientific">Aeromicrobium ginsengisoli</name>
    <dbReference type="NCBI Taxonomy" id="363867"/>
    <lineage>
        <taxon>Bacteria</taxon>
        <taxon>Bacillati</taxon>
        <taxon>Actinomycetota</taxon>
        <taxon>Actinomycetes</taxon>
        <taxon>Propionibacteriales</taxon>
        <taxon>Nocardioidaceae</taxon>
        <taxon>Aeromicrobium</taxon>
    </lineage>
</organism>
<dbReference type="InterPro" id="IPR050834">
    <property type="entry name" value="Glycosyltransf_2"/>
</dbReference>
<protein>
    <submittedName>
        <fullName evidence="2">Mycofactocin system glycosyltransferase</fullName>
    </submittedName>
</protein>
<sequence>MTLPPGFAVRLAPGVRVRDHGRTLIGGAPIRVNHLSAGARDLMRDGTLIVADAATRRLAEQLLHSGMAEPVTALLATIDLDQVTCVIPVRDRPVQLDRLLTGLDGAMRVIVVDDASIDPERMAKVAGRHGADFIPLHRNLGPAGARNAGLREVATPYVVFVDSDVVIDPDAVARLLRHLHDPRVALVAPRIRGLDRDDSWIGRYEAARSSLDLGRDSALVRPHSTIAWVPSAVLAARVDALGDGFDSSMSVGEDVDLVWRLDAAGWRIRYDADVVARHDHRTSLRSWLRRKAFYGSGAAPLASRHGSKVAPAVLTPIGAATAVAVLAQRRWSAPAVGLLSGVMAWRLSRSLRGGDHPWRTAGELTALGISANLAQLMHLLLRHWWPAAFVGAVLSRRVRRALLLAAAVDTMIERRRLEPDLDPARFAIALRLDDAAYGAGLWTGAVGVRSVRALLPHIPHSS</sequence>
<evidence type="ECO:0000313" key="2">
    <source>
        <dbReference type="EMBL" id="KAA1394215.1"/>
    </source>
</evidence>
<dbReference type="NCBIfam" id="TIGR03965">
    <property type="entry name" value="mycofact_glyco"/>
    <property type="match status" value="1"/>
</dbReference>
<evidence type="ECO:0000313" key="3">
    <source>
        <dbReference type="Proteomes" id="UP000380867"/>
    </source>
</evidence>
<dbReference type="RefSeq" id="WP_149690825.1">
    <property type="nucleotide sequence ID" value="NZ_SDPQ02000004.1"/>
</dbReference>
<dbReference type="AlphaFoldDB" id="A0A5M4F8S0"/>
<accession>A0A5M4F8S0</accession>
<comment type="caution">
    <text evidence="2">The sequence shown here is derived from an EMBL/GenBank/DDBJ whole genome shotgun (WGS) entry which is preliminary data.</text>
</comment>
<dbReference type="SUPFAM" id="SSF53448">
    <property type="entry name" value="Nucleotide-diphospho-sugar transferases"/>
    <property type="match status" value="1"/>
</dbReference>